<reference evidence="4" key="1">
    <citation type="submission" date="2022-01" db="EMBL/GenBank/DDBJ databases">
        <authorList>
            <person name="Karlyshev A.V."/>
            <person name="Jaspars M."/>
        </authorList>
    </citation>
    <scope>NUCLEOTIDE SEQUENCE</scope>
    <source>
        <strain evidence="4">AGSA3-2</strain>
    </source>
</reference>
<dbReference type="SMART" id="SM00342">
    <property type="entry name" value="HTH_ARAC"/>
    <property type="match status" value="1"/>
</dbReference>
<evidence type="ECO:0000256" key="2">
    <source>
        <dbReference type="ARBA" id="ARBA00023163"/>
    </source>
</evidence>
<dbReference type="SUPFAM" id="SSF52317">
    <property type="entry name" value="Class I glutamine amidotransferase-like"/>
    <property type="match status" value="1"/>
</dbReference>
<comment type="caution">
    <text evidence="4">The sequence shown here is derived from an EMBL/GenBank/DDBJ whole genome shotgun (WGS) entry which is preliminary data.</text>
</comment>
<name>A0A9Q3ZD41_9GAMM</name>
<dbReference type="EMBL" id="JAJVKT010000011">
    <property type="protein sequence ID" value="MCE7509070.1"/>
    <property type="molecule type" value="Genomic_DNA"/>
</dbReference>
<evidence type="ECO:0000313" key="4">
    <source>
        <dbReference type="EMBL" id="MCE7509070.1"/>
    </source>
</evidence>
<dbReference type="GO" id="GO:0003700">
    <property type="term" value="F:DNA-binding transcription factor activity"/>
    <property type="evidence" value="ECO:0007669"/>
    <property type="project" value="InterPro"/>
</dbReference>
<accession>A0A9Q3ZD41</accession>
<dbReference type="Pfam" id="PF01965">
    <property type="entry name" value="DJ-1_PfpI"/>
    <property type="match status" value="1"/>
</dbReference>
<feature type="domain" description="HTH araC/xylS-type" evidence="3">
    <location>
        <begin position="239"/>
        <end position="337"/>
    </location>
</feature>
<dbReference type="InterPro" id="IPR009057">
    <property type="entry name" value="Homeodomain-like_sf"/>
</dbReference>
<dbReference type="PROSITE" id="PS01124">
    <property type="entry name" value="HTH_ARAC_FAMILY_2"/>
    <property type="match status" value="1"/>
</dbReference>
<dbReference type="GO" id="GO:0043565">
    <property type="term" value="F:sequence-specific DNA binding"/>
    <property type="evidence" value="ECO:0007669"/>
    <property type="project" value="InterPro"/>
</dbReference>
<dbReference type="PANTHER" id="PTHR43130">
    <property type="entry name" value="ARAC-FAMILY TRANSCRIPTIONAL REGULATOR"/>
    <property type="match status" value="1"/>
</dbReference>
<keyword evidence="5" id="KW-1185">Reference proteome</keyword>
<dbReference type="Proteomes" id="UP001107961">
    <property type="component" value="Unassembled WGS sequence"/>
</dbReference>
<keyword evidence="2" id="KW-0804">Transcription</keyword>
<dbReference type="InterPro" id="IPR018060">
    <property type="entry name" value="HTH_AraC"/>
</dbReference>
<dbReference type="PANTHER" id="PTHR43130:SF3">
    <property type="entry name" value="HTH-TYPE TRANSCRIPTIONAL REGULATOR RV1931C"/>
    <property type="match status" value="1"/>
</dbReference>
<dbReference type="InterPro" id="IPR002818">
    <property type="entry name" value="DJ-1/PfpI"/>
</dbReference>
<dbReference type="AlphaFoldDB" id="A0A9Q3ZD41"/>
<gene>
    <name evidence="4" type="ORF">LZG35_10530</name>
</gene>
<dbReference type="InterPro" id="IPR052158">
    <property type="entry name" value="INH-QAR"/>
</dbReference>
<proteinExistence type="predicted"/>
<protein>
    <submittedName>
        <fullName evidence="4">GlxA family transcriptional regulator</fullName>
    </submittedName>
</protein>
<evidence type="ECO:0000256" key="1">
    <source>
        <dbReference type="ARBA" id="ARBA00023015"/>
    </source>
</evidence>
<dbReference type="GeneID" id="94686003"/>
<sequence>MVGLLLDAPRLGEQGDGANDQFPSICAMHRIAFYVFPDFQLLDLSGPLAAFQRLDQLAPEQAYDLRVLSRQGGGVRSTAGITIDTLKPGRAMVDTLIVVGGRGAHRLAEQREEREAVRRLARRANRVASVCTGAVILAAVGLLDGRRVTTHWRYAAQLQRRYPALKVEGDRIYIRDGHIWTSAGITAGIDLALAMIEQDLGLELSRAAARELVVQQRRSGDQSQFSEALALEPESDRVRMALDFARAHLHEPLPVERLAEAACLGTRQFSRLFRAETGETPARAVERLRVEAARHRVEAGHEPIERIAIMYGFNDPERMRRAFVRRFGHPPQALRRQARGDTRRY</sequence>
<dbReference type="RefSeq" id="WP_233925839.1">
    <property type="nucleotide sequence ID" value="NZ_CBDDTQ010000001.1"/>
</dbReference>
<dbReference type="SUPFAM" id="SSF46689">
    <property type="entry name" value="Homeodomain-like"/>
    <property type="match status" value="2"/>
</dbReference>
<dbReference type="Gene3D" id="1.10.10.60">
    <property type="entry name" value="Homeodomain-like"/>
    <property type="match status" value="1"/>
</dbReference>
<evidence type="ECO:0000313" key="5">
    <source>
        <dbReference type="Proteomes" id="UP001107961"/>
    </source>
</evidence>
<dbReference type="CDD" id="cd03137">
    <property type="entry name" value="GATase1_AraC_1"/>
    <property type="match status" value="1"/>
</dbReference>
<organism evidence="4 5">
    <name type="scientific">Alloalcanivorax xenomutans</name>
    <dbReference type="NCBI Taxonomy" id="1094342"/>
    <lineage>
        <taxon>Bacteria</taxon>
        <taxon>Pseudomonadati</taxon>
        <taxon>Pseudomonadota</taxon>
        <taxon>Gammaproteobacteria</taxon>
        <taxon>Oceanospirillales</taxon>
        <taxon>Alcanivoracaceae</taxon>
        <taxon>Alloalcanivorax</taxon>
    </lineage>
</organism>
<evidence type="ECO:0000259" key="3">
    <source>
        <dbReference type="PROSITE" id="PS01124"/>
    </source>
</evidence>
<dbReference type="Pfam" id="PF12833">
    <property type="entry name" value="HTH_18"/>
    <property type="match status" value="1"/>
</dbReference>
<dbReference type="InterPro" id="IPR029062">
    <property type="entry name" value="Class_I_gatase-like"/>
</dbReference>
<keyword evidence="1" id="KW-0805">Transcription regulation</keyword>
<dbReference type="Gene3D" id="3.40.50.880">
    <property type="match status" value="1"/>
</dbReference>